<dbReference type="GO" id="GO:0016853">
    <property type="term" value="F:isomerase activity"/>
    <property type="evidence" value="ECO:0007669"/>
    <property type="project" value="UniProtKB-KW"/>
</dbReference>
<dbReference type="GeneID" id="32468077"/>
<gene>
    <name evidence="3" type="ORF">J2Z30_008798</name>
    <name evidence="2" type="ORF">SIRAN9918</name>
</gene>
<dbReference type="EMBL" id="JAGGLR010000032">
    <property type="protein sequence ID" value="MBP2067731.1"/>
    <property type="molecule type" value="Genomic_DNA"/>
</dbReference>
<sequence>MPAEDRLGPRELADEGITRLELAPDGDPVAPVVFVDLDRWGPHDPVPVPADEPHRVLIGVAEAPLPDRLSPLLHTLAFTLVPAGQGAGGPERVGVADPWATAGSVAEYAGAAPRAAVTLVGLLRLTERLPVAEGLTAESLAYSTLLAGPEFSAWRARSPRRPVPSHPDPVLLSREGSLLRVALNRPQRHNAFSREVRDGLLEALDLARLDPTITEVELSGNGPSFCSGGDLDEFGTTPDAATAHLIRVRQSAGHAVHRAAGRIRVRVHGACIGAGIEVPAFAGRVEAIPGASFQLPELRMGLVPGAGGTVSVTRRIGRWRTAYLVLSGASIDVRTALEWGLVDACEAR</sequence>
<dbReference type="Proteomes" id="UP000756710">
    <property type="component" value="Unassembled WGS sequence"/>
</dbReference>
<name>A0A061ABY1_9ACTN</name>
<dbReference type="Pfam" id="PF00378">
    <property type="entry name" value="ECH_1"/>
    <property type="match status" value="1"/>
</dbReference>
<dbReference type="EMBL" id="LK022848">
    <property type="protein sequence ID" value="CDR17956.1"/>
    <property type="molecule type" value="Genomic_DNA"/>
</dbReference>
<reference evidence="2" key="1">
    <citation type="submission" date="2014-05" db="EMBL/GenBank/DDBJ databases">
        <authorList>
            <person name="Horn Fabian"/>
        </authorList>
    </citation>
    <scope>NUCLEOTIDE SEQUENCE</scope>
</reference>
<keyword evidence="4" id="KW-1185">Reference proteome</keyword>
<keyword evidence="2" id="KW-0413">Isomerase</keyword>
<accession>A0A061ABY1</accession>
<dbReference type="InterPro" id="IPR001753">
    <property type="entry name" value="Enoyl-CoA_hydra/iso"/>
</dbReference>
<evidence type="ECO:0000313" key="4">
    <source>
        <dbReference type="Proteomes" id="UP000756710"/>
    </source>
</evidence>
<dbReference type="AlphaFoldDB" id="A0A061ABY1"/>
<organism evidence="2">
    <name type="scientific">Streptomyces iranensis</name>
    <dbReference type="NCBI Taxonomy" id="576784"/>
    <lineage>
        <taxon>Bacteria</taxon>
        <taxon>Bacillati</taxon>
        <taxon>Actinomycetota</taxon>
        <taxon>Actinomycetes</taxon>
        <taxon>Kitasatosporales</taxon>
        <taxon>Streptomycetaceae</taxon>
        <taxon>Streptomyces</taxon>
        <taxon>Streptomyces violaceusniger group</taxon>
    </lineage>
</organism>
<protein>
    <submittedName>
        <fullName evidence="2">Enoyl-CoA hydratase/isomerase</fullName>
    </submittedName>
</protein>
<dbReference type="HOGENOM" id="CLU_046982_0_0_11"/>
<dbReference type="RefSeq" id="WP_044580557.1">
    <property type="nucleotide sequence ID" value="NZ_BAABDR010000100.1"/>
</dbReference>
<dbReference type="InterPro" id="IPR051683">
    <property type="entry name" value="Enoyl-CoA_Hydratase/Isomerase"/>
</dbReference>
<dbReference type="Gene3D" id="3.90.226.10">
    <property type="entry name" value="2-enoyl-CoA Hydratase, Chain A, domain 1"/>
    <property type="match status" value="1"/>
</dbReference>
<evidence type="ECO:0000313" key="3">
    <source>
        <dbReference type="EMBL" id="MBP2067731.1"/>
    </source>
</evidence>
<dbReference type="SUPFAM" id="SSF52096">
    <property type="entry name" value="ClpP/crotonase"/>
    <property type="match status" value="1"/>
</dbReference>
<dbReference type="CDD" id="cd06558">
    <property type="entry name" value="crotonase-like"/>
    <property type="match status" value="1"/>
</dbReference>
<comment type="similarity">
    <text evidence="1">Belongs to the enoyl-CoA hydratase/isomerase family.</text>
</comment>
<dbReference type="PANTHER" id="PTHR42964:SF1">
    <property type="entry name" value="POLYKETIDE BIOSYNTHESIS ENOYL-COA HYDRATASE PKSH-RELATED"/>
    <property type="match status" value="1"/>
</dbReference>
<proteinExistence type="inferred from homology"/>
<evidence type="ECO:0000313" key="2">
    <source>
        <dbReference type="EMBL" id="CDR17956.1"/>
    </source>
</evidence>
<dbReference type="InterPro" id="IPR029045">
    <property type="entry name" value="ClpP/crotonase-like_dom_sf"/>
</dbReference>
<dbReference type="PANTHER" id="PTHR42964">
    <property type="entry name" value="ENOYL-COA HYDRATASE"/>
    <property type="match status" value="1"/>
</dbReference>
<evidence type="ECO:0000256" key="1">
    <source>
        <dbReference type="ARBA" id="ARBA00005254"/>
    </source>
</evidence>
<reference evidence="3 4" key="2">
    <citation type="submission" date="2021-03" db="EMBL/GenBank/DDBJ databases">
        <title>Genomic Encyclopedia of Type Strains, Phase IV (KMG-IV): sequencing the most valuable type-strain genomes for metagenomic binning, comparative biology and taxonomic classification.</title>
        <authorList>
            <person name="Goeker M."/>
        </authorList>
    </citation>
    <scope>NUCLEOTIDE SEQUENCE [LARGE SCALE GENOMIC DNA]</scope>
    <source>
        <strain evidence="3 4">DSM 41954</strain>
    </source>
</reference>